<reference evidence="1 2" key="1">
    <citation type="journal article" date="2023" name="Plants (Basel)">
        <title>Bridging the Gap: Combining Genomics and Transcriptomics Approaches to Understand Stylosanthes scabra, an Orphan Legume from the Brazilian Caatinga.</title>
        <authorList>
            <person name="Ferreira-Neto J.R.C."/>
            <person name="da Silva M.D."/>
            <person name="Binneck E."/>
            <person name="de Melo N.F."/>
            <person name="da Silva R.H."/>
            <person name="de Melo A.L.T.M."/>
            <person name="Pandolfi V."/>
            <person name="Bustamante F.O."/>
            <person name="Brasileiro-Vidal A.C."/>
            <person name="Benko-Iseppon A.M."/>
        </authorList>
    </citation>
    <scope>NUCLEOTIDE SEQUENCE [LARGE SCALE GENOMIC DNA]</scope>
    <source>
        <tissue evidence="1">Leaves</tissue>
    </source>
</reference>
<name>A0ABU6RKQ4_9FABA</name>
<accession>A0ABU6RKQ4</accession>
<proteinExistence type="predicted"/>
<gene>
    <name evidence="1" type="ORF">PIB30_059864</name>
</gene>
<sequence length="163" mass="18161">MWWDRAQSRLALEMFVGGVQPSRQYLLWYYQWAHVDGVLPEVHLGLRGIVVHRLGGRGQVAPDGSPVRADAPMQGVHADEAPGFEVGMTEADYLSLGLAGPSHPTPDTQAGLSQFEALLMQLQIEAPLTFFFEQLSLLISIILGHKHRTLTILQIIIHMKRET</sequence>
<organism evidence="1 2">
    <name type="scientific">Stylosanthes scabra</name>
    <dbReference type="NCBI Taxonomy" id="79078"/>
    <lineage>
        <taxon>Eukaryota</taxon>
        <taxon>Viridiplantae</taxon>
        <taxon>Streptophyta</taxon>
        <taxon>Embryophyta</taxon>
        <taxon>Tracheophyta</taxon>
        <taxon>Spermatophyta</taxon>
        <taxon>Magnoliopsida</taxon>
        <taxon>eudicotyledons</taxon>
        <taxon>Gunneridae</taxon>
        <taxon>Pentapetalae</taxon>
        <taxon>rosids</taxon>
        <taxon>fabids</taxon>
        <taxon>Fabales</taxon>
        <taxon>Fabaceae</taxon>
        <taxon>Papilionoideae</taxon>
        <taxon>50 kb inversion clade</taxon>
        <taxon>dalbergioids sensu lato</taxon>
        <taxon>Dalbergieae</taxon>
        <taxon>Pterocarpus clade</taxon>
        <taxon>Stylosanthes</taxon>
    </lineage>
</organism>
<keyword evidence="2" id="KW-1185">Reference proteome</keyword>
<protein>
    <submittedName>
        <fullName evidence="1">Uncharacterized protein</fullName>
    </submittedName>
</protein>
<evidence type="ECO:0000313" key="2">
    <source>
        <dbReference type="Proteomes" id="UP001341840"/>
    </source>
</evidence>
<dbReference type="EMBL" id="JASCZI010030729">
    <property type="protein sequence ID" value="MED6124540.1"/>
    <property type="molecule type" value="Genomic_DNA"/>
</dbReference>
<evidence type="ECO:0000313" key="1">
    <source>
        <dbReference type="EMBL" id="MED6124540.1"/>
    </source>
</evidence>
<comment type="caution">
    <text evidence="1">The sequence shown here is derived from an EMBL/GenBank/DDBJ whole genome shotgun (WGS) entry which is preliminary data.</text>
</comment>
<dbReference type="Proteomes" id="UP001341840">
    <property type="component" value="Unassembled WGS sequence"/>
</dbReference>